<accession>A0A6B3NE74</accession>
<sequence length="282" mass="31577">MRNPVTLVQRIYKQAIAKAKPSSLNWSVSVLLSLSLTAGWIIEAQAETPETAPSELKNAIAQIDAAANSRNFDILTNFYSKSFRNSDGLTLSSMKPALTQLWQRYSQLNYRTELKSWQNEGNAIVAETITYITGTEVDKGRDFKLESTLHSRQRFENEKIIEQEIISESTKITSGENPPSVEVNLPEQVRTGQQYNFDVIVKEPLGNDILLGAAWEEPIQANRYTKPADFELEVLPAGGVFKLGRAPFREGGRWLSAVLIRKDGMTMVTERLQFAHPDSGAK</sequence>
<evidence type="ECO:0000313" key="1">
    <source>
        <dbReference type="EMBL" id="NER29887.1"/>
    </source>
</evidence>
<name>A0A6B3NE74_9CYAN</name>
<dbReference type="AlphaFoldDB" id="A0A6B3NE74"/>
<comment type="caution">
    <text evidence="1">The sequence shown here is derived from an EMBL/GenBank/DDBJ whole genome shotgun (WGS) entry which is preliminary data.</text>
</comment>
<protein>
    <submittedName>
        <fullName evidence="1">Nuclear transport factor 2 family protein</fullName>
    </submittedName>
</protein>
<reference evidence="1" key="1">
    <citation type="submission" date="2019-11" db="EMBL/GenBank/DDBJ databases">
        <title>Genomic insights into an expanded diversity of filamentous marine cyanobacteria reveals the extraordinary biosynthetic potential of Moorea and Okeania.</title>
        <authorList>
            <person name="Ferreira Leao T."/>
            <person name="Wang M."/>
            <person name="Moss N."/>
            <person name="Da Silva R."/>
            <person name="Sanders J."/>
            <person name="Nurk S."/>
            <person name="Gurevich A."/>
            <person name="Humphrey G."/>
            <person name="Reher R."/>
            <person name="Zhu Q."/>
            <person name="Belda-Ferre P."/>
            <person name="Glukhov E."/>
            <person name="Rex R."/>
            <person name="Dorrestein P.C."/>
            <person name="Knight R."/>
            <person name="Pevzner P."/>
            <person name="Gerwick W.H."/>
            <person name="Gerwick L."/>
        </authorList>
    </citation>
    <scope>NUCLEOTIDE SEQUENCE</scope>
    <source>
        <strain evidence="1">SIO1C4</strain>
    </source>
</reference>
<dbReference type="InterPro" id="IPR032710">
    <property type="entry name" value="NTF2-like_dom_sf"/>
</dbReference>
<proteinExistence type="predicted"/>
<dbReference type="EMBL" id="JAAHFQ010000448">
    <property type="protein sequence ID" value="NER29887.1"/>
    <property type="molecule type" value="Genomic_DNA"/>
</dbReference>
<gene>
    <name evidence="1" type="ORF">F6J89_20275</name>
</gene>
<organism evidence="1">
    <name type="scientific">Symploca sp. SIO1C4</name>
    <dbReference type="NCBI Taxonomy" id="2607765"/>
    <lineage>
        <taxon>Bacteria</taxon>
        <taxon>Bacillati</taxon>
        <taxon>Cyanobacteriota</taxon>
        <taxon>Cyanophyceae</taxon>
        <taxon>Coleofasciculales</taxon>
        <taxon>Coleofasciculaceae</taxon>
        <taxon>Symploca</taxon>
    </lineage>
</organism>
<dbReference type="SUPFAM" id="SSF54427">
    <property type="entry name" value="NTF2-like"/>
    <property type="match status" value="1"/>
</dbReference>